<feature type="region of interest" description="Disordered" evidence="2">
    <location>
        <begin position="1"/>
        <end position="168"/>
    </location>
</feature>
<name>A0A8H3YTF2_VENIN</name>
<feature type="compositionally biased region" description="Low complexity" evidence="2">
    <location>
        <begin position="141"/>
        <end position="152"/>
    </location>
</feature>
<feature type="compositionally biased region" description="Polar residues" evidence="2">
    <location>
        <begin position="157"/>
        <end position="168"/>
    </location>
</feature>
<dbReference type="EMBL" id="WNWQ01000372">
    <property type="protein sequence ID" value="KAE9969357.1"/>
    <property type="molecule type" value="Genomic_DNA"/>
</dbReference>
<comment type="caution">
    <text evidence="3">The sequence shown here is derived from an EMBL/GenBank/DDBJ whole genome shotgun (WGS) entry which is preliminary data.</text>
</comment>
<sequence length="240" mass="26517">MDPPGRDEAKRAFGDYYADGPLFRRTRHANRPNGAQSSPPGSVPRPVIRRPSIAGQDAFFAQHPEYHDPNNRHAPDASSDQSEEAEPKPEGSRQTKRGKGGRRKTAQQADTNDAVESESSDLSFDSLFDERPAKKARHDAPSPSVVNESSEPATPHVNHSQSYQGTATPSANVTLSEWVMETNELLLAQRTRLHFALNNSATRLGRQLSSEEVSAMQRSLENIQRAVSELEMEAARHDLL</sequence>
<keyword evidence="1" id="KW-0175">Coiled coil</keyword>
<evidence type="ECO:0000256" key="1">
    <source>
        <dbReference type="SAM" id="Coils"/>
    </source>
</evidence>
<gene>
    <name evidence="3" type="ORF">BLS_005402</name>
</gene>
<proteinExistence type="predicted"/>
<dbReference type="Proteomes" id="UP000433883">
    <property type="component" value="Unassembled WGS sequence"/>
</dbReference>
<evidence type="ECO:0000313" key="3">
    <source>
        <dbReference type="EMBL" id="KAE9969357.1"/>
    </source>
</evidence>
<protein>
    <submittedName>
        <fullName evidence="3">Uncharacterized protein</fullName>
    </submittedName>
</protein>
<feature type="compositionally biased region" description="Basic residues" evidence="2">
    <location>
        <begin position="94"/>
        <end position="105"/>
    </location>
</feature>
<organism evidence="3 4">
    <name type="scientific">Venturia inaequalis</name>
    <name type="common">Apple scab fungus</name>
    <dbReference type="NCBI Taxonomy" id="5025"/>
    <lineage>
        <taxon>Eukaryota</taxon>
        <taxon>Fungi</taxon>
        <taxon>Dikarya</taxon>
        <taxon>Ascomycota</taxon>
        <taxon>Pezizomycotina</taxon>
        <taxon>Dothideomycetes</taxon>
        <taxon>Pleosporomycetidae</taxon>
        <taxon>Venturiales</taxon>
        <taxon>Venturiaceae</taxon>
        <taxon>Venturia</taxon>
    </lineage>
</organism>
<evidence type="ECO:0000256" key="2">
    <source>
        <dbReference type="SAM" id="MobiDB-lite"/>
    </source>
</evidence>
<accession>A0A8H3YTF2</accession>
<reference evidence="3 4" key="1">
    <citation type="submission" date="2019-11" db="EMBL/GenBank/DDBJ databases">
        <title>Venturia inaequalis Genome Resource.</title>
        <authorList>
            <person name="Lichtner F.J."/>
        </authorList>
    </citation>
    <scope>NUCLEOTIDE SEQUENCE [LARGE SCALE GENOMIC DNA]</scope>
    <source>
        <strain evidence="3">Bline_iso_100314</strain>
    </source>
</reference>
<dbReference type="AlphaFoldDB" id="A0A8H3YTF2"/>
<evidence type="ECO:0000313" key="4">
    <source>
        <dbReference type="Proteomes" id="UP000433883"/>
    </source>
</evidence>
<feature type="compositionally biased region" description="Basic and acidic residues" evidence="2">
    <location>
        <begin position="64"/>
        <end position="75"/>
    </location>
</feature>
<feature type="coiled-coil region" evidence="1">
    <location>
        <begin position="213"/>
        <end position="240"/>
    </location>
</feature>
<feature type="compositionally biased region" description="Basic and acidic residues" evidence="2">
    <location>
        <begin position="1"/>
        <end position="13"/>
    </location>
</feature>